<dbReference type="GO" id="GO:0071111">
    <property type="term" value="F:cyclic-guanylate-specific phosphodiesterase activity"/>
    <property type="evidence" value="ECO:0007669"/>
    <property type="project" value="InterPro"/>
</dbReference>
<reference evidence="2" key="2">
    <citation type="journal article" date="2014" name="ISME J.">
        <title>Microbial stratification in low pH oxic and suboxic macroscopic growths along an acid mine drainage.</title>
        <authorList>
            <person name="Mendez-Garcia C."/>
            <person name="Mesa V."/>
            <person name="Sprenger R.R."/>
            <person name="Richter M."/>
            <person name="Diez M.S."/>
            <person name="Solano J."/>
            <person name="Bargiela R."/>
            <person name="Golyshina O.V."/>
            <person name="Manteca A."/>
            <person name="Ramos J.L."/>
            <person name="Gallego J.R."/>
            <person name="Llorente I."/>
            <person name="Martins Dos Santos V.A."/>
            <person name="Jensen O.N."/>
            <person name="Pelaez A.I."/>
            <person name="Sanchez J."/>
            <person name="Ferrer M."/>
        </authorList>
    </citation>
    <scope>NUCLEOTIDE SEQUENCE</scope>
</reference>
<dbReference type="SUPFAM" id="SSF141868">
    <property type="entry name" value="EAL domain-like"/>
    <property type="match status" value="1"/>
</dbReference>
<evidence type="ECO:0000259" key="1">
    <source>
        <dbReference type="PROSITE" id="PS50883"/>
    </source>
</evidence>
<dbReference type="SMART" id="SM00052">
    <property type="entry name" value="EAL"/>
    <property type="match status" value="1"/>
</dbReference>
<feature type="non-terminal residue" evidence="2">
    <location>
        <position position="126"/>
    </location>
</feature>
<gene>
    <name evidence="2" type="ORF">B2A_12547</name>
</gene>
<dbReference type="PROSITE" id="PS50883">
    <property type="entry name" value="EAL"/>
    <property type="match status" value="1"/>
</dbReference>
<dbReference type="InterPro" id="IPR001633">
    <property type="entry name" value="EAL_dom"/>
</dbReference>
<feature type="non-terminal residue" evidence="2">
    <location>
        <position position="1"/>
    </location>
</feature>
<feature type="domain" description="EAL" evidence="1">
    <location>
        <begin position="20"/>
        <end position="126"/>
    </location>
</feature>
<proteinExistence type="predicted"/>
<dbReference type="EMBL" id="AUZZ01009055">
    <property type="protein sequence ID" value="EQD35095.1"/>
    <property type="molecule type" value="Genomic_DNA"/>
</dbReference>
<comment type="caution">
    <text evidence="2">The sequence shown here is derived from an EMBL/GenBank/DDBJ whole genome shotgun (WGS) entry which is preliminary data.</text>
</comment>
<dbReference type="Gene3D" id="3.20.20.450">
    <property type="entry name" value="EAL domain"/>
    <property type="match status" value="1"/>
</dbReference>
<dbReference type="PANTHER" id="PTHR33121:SF70">
    <property type="entry name" value="SIGNALING PROTEIN YKOW"/>
    <property type="match status" value="1"/>
</dbReference>
<evidence type="ECO:0000313" key="2">
    <source>
        <dbReference type="EMBL" id="EQD35095.1"/>
    </source>
</evidence>
<organism evidence="2">
    <name type="scientific">mine drainage metagenome</name>
    <dbReference type="NCBI Taxonomy" id="410659"/>
    <lineage>
        <taxon>unclassified sequences</taxon>
        <taxon>metagenomes</taxon>
        <taxon>ecological metagenomes</taxon>
    </lineage>
</organism>
<reference evidence="2" key="1">
    <citation type="submission" date="2013-08" db="EMBL/GenBank/DDBJ databases">
        <authorList>
            <person name="Mendez C."/>
            <person name="Richter M."/>
            <person name="Ferrer M."/>
            <person name="Sanchez J."/>
        </authorList>
    </citation>
    <scope>NUCLEOTIDE SEQUENCE</scope>
</reference>
<dbReference type="PANTHER" id="PTHR33121">
    <property type="entry name" value="CYCLIC DI-GMP PHOSPHODIESTERASE PDEF"/>
    <property type="match status" value="1"/>
</dbReference>
<dbReference type="AlphaFoldDB" id="T0ZZX1"/>
<name>T0ZZX1_9ZZZZ</name>
<dbReference type="InterPro" id="IPR050706">
    <property type="entry name" value="Cyclic-di-GMP_PDE-like"/>
</dbReference>
<dbReference type="Pfam" id="PF00563">
    <property type="entry name" value="EAL"/>
    <property type="match status" value="1"/>
</dbReference>
<protein>
    <submittedName>
        <fullName evidence="2">Diguanylate phosphodiesterase, predicted domain protein</fullName>
    </submittedName>
</protein>
<dbReference type="CDD" id="cd01948">
    <property type="entry name" value="EAL"/>
    <property type="match status" value="1"/>
</dbReference>
<sequence length="126" mass="13837">RGRNTYAVYTEALDTEVRQRADLIAALQRALKREELHLVYQPKLSLAENRITGVEALLRWHSEEFGSIPPSLFIPLAEEIGLISTLGEFVIERACAELAAWCAAGLTDVTMAVNLSAAQLARGDIS</sequence>
<accession>T0ZZX1</accession>
<dbReference type="InterPro" id="IPR035919">
    <property type="entry name" value="EAL_sf"/>
</dbReference>